<evidence type="ECO:0000313" key="3">
    <source>
        <dbReference type="Proteomes" id="UP000772434"/>
    </source>
</evidence>
<accession>A0A9P5UBZ6</accession>
<feature type="region of interest" description="Disordered" evidence="1">
    <location>
        <begin position="155"/>
        <end position="220"/>
    </location>
</feature>
<name>A0A9P5UBZ6_9AGAR</name>
<dbReference type="Proteomes" id="UP000772434">
    <property type="component" value="Unassembled WGS sequence"/>
</dbReference>
<dbReference type="AlphaFoldDB" id="A0A9P5UBZ6"/>
<reference evidence="2" key="1">
    <citation type="submission" date="2020-11" db="EMBL/GenBank/DDBJ databases">
        <authorList>
            <consortium name="DOE Joint Genome Institute"/>
            <person name="Ahrendt S."/>
            <person name="Riley R."/>
            <person name="Andreopoulos W."/>
            <person name="Labutti K."/>
            <person name="Pangilinan J."/>
            <person name="Ruiz-Duenas F.J."/>
            <person name="Barrasa J.M."/>
            <person name="Sanchez-Garcia M."/>
            <person name="Camarero S."/>
            <person name="Miyauchi S."/>
            <person name="Serrano A."/>
            <person name="Linde D."/>
            <person name="Babiker R."/>
            <person name="Drula E."/>
            <person name="Ayuso-Fernandez I."/>
            <person name="Pacheco R."/>
            <person name="Padilla G."/>
            <person name="Ferreira P."/>
            <person name="Barriuso J."/>
            <person name="Kellner H."/>
            <person name="Castanera R."/>
            <person name="Alfaro M."/>
            <person name="Ramirez L."/>
            <person name="Pisabarro A.G."/>
            <person name="Kuo A."/>
            <person name="Tritt A."/>
            <person name="Lipzen A."/>
            <person name="He G."/>
            <person name="Yan M."/>
            <person name="Ng V."/>
            <person name="Cullen D."/>
            <person name="Martin F."/>
            <person name="Rosso M.-N."/>
            <person name="Henrissat B."/>
            <person name="Hibbett D."/>
            <person name="Martinez A.T."/>
            <person name="Grigoriev I.V."/>
        </authorList>
    </citation>
    <scope>NUCLEOTIDE SEQUENCE</scope>
    <source>
        <strain evidence="2">AH 40177</strain>
    </source>
</reference>
<feature type="compositionally biased region" description="Low complexity" evidence="1">
    <location>
        <begin position="196"/>
        <end position="207"/>
    </location>
</feature>
<keyword evidence="3" id="KW-1185">Reference proteome</keyword>
<evidence type="ECO:0000256" key="1">
    <source>
        <dbReference type="SAM" id="MobiDB-lite"/>
    </source>
</evidence>
<gene>
    <name evidence="2" type="ORF">BDP27DRAFT_1360956</name>
</gene>
<evidence type="ECO:0000313" key="2">
    <source>
        <dbReference type="EMBL" id="KAF9072648.1"/>
    </source>
</evidence>
<sequence>MPSWYWEEKQDCNKALFKYMLNQDADDVFKKLQVSSNKIWKMVAEADIVPGRTAAQMKTKFDASLATFKQLYKFRNFTGHGADADDYDWDNEEAVTTHLKNLLKAGNDIAGLSAKVCRLWMKEGWYDLFNNWYHDNPCVAHEVVRSLAGKISNYNPNSDPIKWPPSDDDVQITDGLKTPQHRGSAKKEKPTPRLPTPSSSLLTSRTSSGRKGRLSGNNESLSGLLQYSKTKAEVDEHVMKLREDDMQTKAQKEAYGDAKEVLKNCFNFDDDTVEYAKKIVQCYFQHAAEAL</sequence>
<dbReference type="EMBL" id="JADNRY010000023">
    <property type="protein sequence ID" value="KAF9072648.1"/>
    <property type="molecule type" value="Genomic_DNA"/>
</dbReference>
<dbReference type="OrthoDB" id="3011570at2759"/>
<proteinExistence type="predicted"/>
<comment type="caution">
    <text evidence="2">The sequence shown here is derived from an EMBL/GenBank/DDBJ whole genome shotgun (WGS) entry which is preliminary data.</text>
</comment>
<organism evidence="2 3">
    <name type="scientific">Rhodocollybia butyracea</name>
    <dbReference type="NCBI Taxonomy" id="206335"/>
    <lineage>
        <taxon>Eukaryota</taxon>
        <taxon>Fungi</taxon>
        <taxon>Dikarya</taxon>
        <taxon>Basidiomycota</taxon>
        <taxon>Agaricomycotina</taxon>
        <taxon>Agaricomycetes</taxon>
        <taxon>Agaricomycetidae</taxon>
        <taxon>Agaricales</taxon>
        <taxon>Marasmiineae</taxon>
        <taxon>Omphalotaceae</taxon>
        <taxon>Rhodocollybia</taxon>
    </lineage>
</organism>
<protein>
    <submittedName>
        <fullName evidence="2">Uncharacterized protein</fullName>
    </submittedName>
</protein>